<sequence>MLGSLLRHPGHTVEFRYSSSSEVATWQGGFSAPLHIRHLSILASIKITTHVGQRIRTSNLGDAHEYFTNHLRWGLSRYLLLGENGEDSSIGVIQQEKTTVELDSIGCAGVVQFEDMTMNLGSTIPWSMTLKLQSGWEEGLSQLRQSSRIKRWIKVATGVSLLDPYSQQLWDDQLVCVEGSQVVRHQMELRAQCDNERDVMKYTAMIDAHLSGTPVASIIKSKVVSIAQAAHLLPFHHAGSPWKLEEHSIPFLTTTAQIFPFNPRSNLLGAYCELVLDPDPEATHSTDYHTLVNNALLVYEAPVARMVTIDFERGLQERDHESATSRIKLNFQEGQSINLMDTPMGIHRPTDRILADLAALLEALCENESPSIGWHVVSHRVADEAFALCSLNACPKPYFPGVDSLVDSAMLMLGDYHPATWREASEQLLNMGFVTEAEIAHCQAVPTLRDVLLVLQSNYVIREICGEQVARRVTTNLESLLASMPTFGKSTFLWIRQAEPVTITIDENLQIGGLSKPSSVALQYLMARKLATFGLLEELYPICDEAFIPYHQKQLELNFSTRKVSYLGVEKLLGSSHLIDAMVGDYRSSRSHGVSISLTTRKMDDRLQRLHELSTVTAFFGLGYLGRERFEADIKVNLEPYGVPSGHPCEIDGFLFRAQIKGEPYCISHYLRLPI</sequence>
<dbReference type="Proteomes" id="UP000006426">
    <property type="component" value="Plasmid pmppla107"/>
</dbReference>
<protein>
    <submittedName>
        <fullName evidence="1">Uncharacterized protein</fullName>
    </submittedName>
</protein>
<organism evidence="1 2">
    <name type="scientific">Pseudomonas amygdali pv. lachrymans str. M301315</name>
    <dbReference type="NCBI Taxonomy" id="629260"/>
    <lineage>
        <taxon>Bacteria</taxon>
        <taxon>Pseudomonadati</taxon>
        <taxon>Pseudomonadota</taxon>
        <taxon>Gammaproteobacteria</taxon>
        <taxon>Pseudomonadales</taxon>
        <taxon>Pseudomonadaceae</taxon>
        <taxon>Pseudomonas</taxon>
        <taxon>Pseudomonas amygdali</taxon>
    </lineage>
</organism>
<evidence type="ECO:0000313" key="1">
    <source>
        <dbReference type="EMBL" id="AXH59923.1"/>
    </source>
</evidence>
<proteinExistence type="predicted"/>
<accession>A0AAD0PW90</accession>
<keyword evidence="1" id="KW-0614">Plasmid</keyword>
<evidence type="ECO:0000313" key="2">
    <source>
        <dbReference type="Proteomes" id="UP000006426"/>
    </source>
</evidence>
<dbReference type="AlphaFoldDB" id="A0AAD0PW90"/>
<name>A0AAD0PW90_PSEAV</name>
<geneLocation type="plasmid" evidence="2">
    <name>pmppla107</name>
</geneLocation>
<reference evidence="1 2" key="1">
    <citation type="journal article" date="2011" name="PLoS Pathog.">
        <title>Dynamic evolution of pathogenicity revealed by sequencing and comparative genomics of 19 Pseudomonas syringae isolates.</title>
        <authorList>
            <person name="Baltrus D.A."/>
            <person name="Nishimura M.T."/>
            <person name="Romanchuk A."/>
            <person name="Chang J.H."/>
            <person name="Mukhtar M.S."/>
            <person name="Cherkis K."/>
            <person name="Roach J."/>
            <person name="Grant S.R."/>
            <person name="Jones C.D."/>
            <person name="Dangl J.L."/>
        </authorList>
    </citation>
    <scope>NUCLEOTIDE SEQUENCE [LARGE SCALE GENOMIC DNA]</scope>
    <source>
        <strain evidence="1 2">M301315</strain>
    </source>
</reference>
<dbReference type="EMBL" id="CP031226">
    <property type="protein sequence ID" value="AXH59923.1"/>
    <property type="molecule type" value="Genomic_DNA"/>
</dbReference>
<gene>
    <name evidence="1" type="ORF">PLA107_032375</name>
</gene>